<evidence type="ECO:0000313" key="4">
    <source>
        <dbReference type="EMBL" id="GAA4802513.1"/>
    </source>
</evidence>
<feature type="transmembrane region" description="Helical" evidence="2">
    <location>
        <begin position="134"/>
        <end position="154"/>
    </location>
</feature>
<keyword evidence="2" id="KW-1133">Transmembrane helix</keyword>
<sequence length="650" mass="74404">MLKDRLVKIKETIKLFLRYTPFNFSFENIGYIPRWLVFWFDLQITAFVLILVGVIINNYSLSFLNKQFIPAFIVALSVTAICFIILKTYVGLIRHSSYIDAVKLFFASFCSAISLFLINFISFKVKGNFLYEHLYLILFFLGLFVGLFLFRGLVKLVYTQYLSKNPSGYEKVFVLGTSQNSISIAVAIENEFPKRFKVIGFLDRDEKIANKRIFGMPIFVLKRKAHVLIRANNATGLIVLENDLKNEENIRHIEDCLEHNLKIYRAPSISEFDLNEGINKRIQNIQIEDLLERKPIEINNNKILGLIEGKIIFVTGGAGSIGSEIVNQLGKYNPKKLVVIDQAETPLHNLTLKFENKFPELDFIPIICDVRNKERLDYLFKTFRPDIIYHCAAYKHVPMMEKNPSESVLVNILGTKILADLSAKYDVERFIMISTDKAVNPSNVMGATKRVAEMYVQSLHNYLRDKSKTKFITTRFGNVLGSNGSVVPLFKKQIQEGGPVTITHPDIIRYFMTIPEACQLVMEASTMGLGGEIFIFDMGKAVKILDLARKMILLAGFTPEKDIKIRAIGLRPGEKLYEELLNDKSITLPTYHEKIMIVKVNNDQYDFIEKQVNQIISASNENQSIKIVKRIKKLVPEYKSLNSSFEKLDT</sequence>
<dbReference type="EMBL" id="BAABJW010000001">
    <property type="protein sequence ID" value="GAA4802513.1"/>
    <property type="molecule type" value="Genomic_DNA"/>
</dbReference>
<evidence type="ECO:0000256" key="1">
    <source>
        <dbReference type="ARBA" id="ARBA00007430"/>
    </source>
</evidence>
<evidence type="ECO:0000313" key="5">
    <source>
        <dbReference type="Proteomes" id="UP001501433"/>
    </source>
</evidence>
<name>A0ABP9BZY9_9FLAO</name>
<comment type="caution">
    <text evidence="4">The sequence shown here is derived from an EMBL/GenBank/DDBJ whole genome shotgun (WGS) entry which is preliminary data.</text>
</comment>
<dbReference type="RefSeq" id="WP_345275425.1">
    <property type="nucleotide sequence ID" value="NZ_BAABJW010000001.1"/>
</dbReference>
<feature type="transmembrane region" description="Helical" evidence="2">
    <location>
        <begin position="35"/>
        <end position="56"/>
    </location>
</feature>
<accession>A0ABP9BZY9</accession>
<dbReference type="Pfam" id="PF13727">
    <property type="entry name" value="CoA_binding_3"/>
    <property type="match status" value="1"/>
</dbReference>
<dbReference type="PANTHER" id="PTHR43318">
    <property type="entry name" value="UDP-N-ACETYLGLUCOSAMINE 4,6-DEHYDRATASE"/>
    <property type="match status" value="1"/>
</dbReference>
<dbReference type="Proteomes" id="UP001501433">
    <property type="component" value="Unassembled WGS sequence"/>
</dbReference>
<protein>
    <submittedName>
        <fullName evidence="4">Nucleoside-diphosphate sugar epimerase/dehydratase</fullName>
    </submittedName>
</protein>
<reference evidence="5" key="1">
    <citation type="journal article" date="2019" name="Int. J. Syst. Evol. Microbiol.">
        <title>The Global Catalogue of Microorganisms (GCM) 10K type strain sequencing project: providing services to taxonomists for standard genome sequencing and annotation.</title>
        <authorList>
            <consortium name="The Broad Institute Genomics Platform"/>
            <consortium name="The Broad Institute Genome Sequencing Center for Infectious Disease"/>
            <person name="Wu L."/>
            <person name="Ma J."/>
        </authorList>
    </citation>
    <scope>NUCLEOTIDE SEQUENCE [LARGE SCALE GENOMIC DNA]</scope>
    <source>
        <strain evidence="5">JCM 18325</strain>
    </source>
</reference>
<dbReference type="InterPro" id="IPR003869">
    <property type="entry name" value="Polysac_CapD-like"/>
</dbReference>
<dbReference type="Pfam" id="PF02719">
    <property type="entry name" value="Polysacc_synt_2"/>
    <property type="match status" value="1"/>
</dbReference>
<dbReference type="Gene3D" id="3.40.50.720">
    <property type="entry name" value="NAD(P)-binding Rossmann-like Domain"/>
    <property type="match status" value="2"/>
</dbReference>
<dbReference type="SUPFAM" id="SSF51735">
    <property type="entry name" value="NAD(P)-binding Rossmann-fold domains"/>
    <property type="match status" value="1"/>
</dbReference>
<dbReference type="PANTHER" id="PTHR43318:SF1">
    <property type="entry name" value="POLYSACCHARIDE BIOSYNTHESIS PROTEIN EPSC-RELATED"/>
    <property type="match status" value="1"/>
</dbReference>
<organism evidence="4 5">
    <name type="scientific">Litoribaculum gwangyangense</name>
    <dbReference type="NCBI Taxonomy" id="1130722"/>
    <lineage>
        <taxon>Bacteria</taxon>
        <taxon>Pseudomonadati</taxon>
        <taxon>Bacteroidota</taxon>
        <taxon>Flavobacteriia</taxon>
        <taxon>Flavobacteriales</taxon>
        <taxon>Flavobacteriaceae</taxon>
        <taxon>Litoribaculum</taxon>
    </lineage>
</organism>
<dbReference type="InterPro" id="IPR051203">
    <property type="entry name" value="Polysaccharide_Synthase-Rel"/>
</dbReference>
<evidence type="ECO:0000259" key="3">
    <source>
        <dbReference type="Pfam" id="PF02719"/>
    </source>
</evidence>
<dbReference type="CDD" id="cd05237">
    <property type="entry name" value="UDP_invert_4-6DH_SDR_e"/>
    <property type="match status" value="1"/>
</dbReference>
<keyword evidence="5" id="KW-1185">Reference proteome</keyword>
<feature type="domain" description="Polysaccharide biosynthesis protein CapD-like" evidence="3">
    <location>
        <begin position="312"/>
        <end position="599"/>
    </location>
</feature>
<evidence type="ECO:0000256" key="2">
    <source>
        <dbReference type="SAM" id="Phobius"/>
    </source>
</evidence>
<keyword evidence="2" id="KW-0812">Transmembrane</keyword>
<feature type="transmembrane region" description="Helical" evidence="2">
    <location>
        <begin position="102"/>
        <end position="122"/>
    </location>
</feature>
<dbReference type="InterPro" id="IPR036291">
    <property type="entry name" value="NAD(P)-bd_dom_sf"/>
</dbReference>
<keyword evidence="2" id="KW-0472">Membrane</keyword>
<gene>
    <name evidence="4" type="ORF">GCM10023330_05770</name>
</gene>
<comment type="similarity">
    <text evidence="1">Belongs to the polysaccharide synthase family.</text>
</comment>
<feature type="transmembrane region" description="Helical" evidence="2">
    <location>
        <begin position="68"/>
        <end position="90"/>
    </location>
</feature>
<proteinExistence type="inferred from homology"/>